<evidence type="ECO:0000313" key="2">
    <source>
        <dbReference type="Proteomes" id="UP000029680"/>
    </source>
</evidence>
<organism evidence="1 2">
    <name type="scientific">Lactococcus phage phi15</name>
    <dbReference type="NCBI Taxonomy" id="1527693"/>
    <lineage>
        <taxon>Viruses</taxon>
        <taxon>Duplodnaviria</taxon>
        <taxon>Heunggongvirae</taxon>
        <taxon>Uroviricota</taxon>
        <taxon>Caudoviricetes</taxon>
        <taxon>Skunavirus</taxon>
        <taxon>Skunavirus sv15</taxon>
    </lineage>
</organism>
<evidence type="ECO:0000313" key="1">
    <source>
        <dbReference type="EMBL" id="AIK68573.1"/>
    </source>
</evidence>
<name>A0A096XV15_9CAUD</name>
<dbReference type="EMBL" id="KM091442">
    <property type="protein sequence ID" value="AIK68573.1"/>
    <property type="molecule type" value="Genomic_DNA"/>
</dbReference>
<reference evidence="1 2" key="1">
    <citation type="journal article" date="2014" name="BMC Genomics">
        <title>Methyltransferases acquired by lactococcal 936-type phage provide protection against restriction endonuclease activity.</title>
        <authorList>
            <person name="Murphy J."/>
            <person name="Klumpp J."/>
            <person name="Mahony J."/>
            <person name="O'Connell-Motherway M."/>
            <person name="Nauta A."/>
            <person name="van Sinderen D."/>
        </authorList>
    </citation>
    <scope>NUCLEOTIDE SEQUENCE [LARGE SCALE GENOMIC DNA]</scope>
</reference>
<protein>
    <submittedName>
        <fullName evidence="1">Uncharacterized protein</fullName>
    </submittedName>
</protein>
<accession>A0A096XV15</accession>
<gene>
    <name evidence="1" type="ORF">Phi15_39</name>
</gene>
<proteinExistence type="predicted"/>
<sequence>MENKLIKINSMETLENGFISVNADFELGHLEFWTNQCEIDRLIAGGNMDRLTEDRYE</sequence>
<keyword evidence="2" id="KW-1185">Reference proteome</keyword>
<dbReference type="Proteomes" id="UP000029680">
    <property type="component" value="Segment"/>
</dbReference>